<dbReference type="GO" id="GO:0098830">
    <property type="term" value="C:presynaptic endosome"/>
    <property type="evidence" value="ECO:0007669"/>
    <property type="project" value="TreeGrafter"/>
</dbReference>
<evidence type="ECO:0000256" key="3">
    <source>
        <dbReference type="ARBA" id="ARBA00022448"/>
    </source>
</evidence>
<dbReference type="GO" id="GO:0048490">
    <property type="term" value="P:anterograde synaptic vesicle transport"/>
    <property type="evidence" value="ECO:0007669"/>
    <property type="project" value="TreeGrafter"/>
</dbReference>
<comment type="subcellular location">
    <subcellularLocation>
        <location evidence="1">Endomembrane system</location>
    </subcellularLocation>
</comment>
<keyword evidence="5" id="KW-0653">Protein transport</keyword>
<dbReference type="InterPro" id="IPR010474">
    <property type="entry name" value="AP3D_dom_metazoa"/>
</dbReference>
<dbReference type="InterPro" id="IPR011989">
    <property type="entry name" value="ARM-like"/>
</dbReference>
<dbReference type="InterPro" id="IPR016024">
    <property type="entry name" value="ARM-type_fold"/>
</dbReference>
<dbReference type="GO" id="GO:0010008">
    <property type="term" value="C:endosome membrane"/>
    <property type="evidence" value="ECO:0007669"/>
    <property type="project" value="TreeGrafter"/>
</dbReference>
<organism evidence="9">
    <name type="scientific">Magallana gigas</name>
    <name type="common">Pacific oyster</name>
    <name type="synonym">Crassostrea gigas</name>
    <dbReference type="NCBI Taxonomy" id="29159"/>
    <lineage>
        <taxon>Eukaryota</taxon>
        <taxon>Metazoa</taxon>
        <taxon>Spiralia</taxon>
        <taxon>Lophotrochozoa</taxon>
        <taxon>Mollusca</taxon>
        <taxon>Bivalvia</taxon>
        <taxon>Autobranchia</taxon>
        <taxon>Pteriomorphia</taxon>
        <taxon>Ostreida</taxon>
        <taxon>Ostreoidea</taxon>
        <taxon>Ostreidae</taxon>
        <taxon>Magallana</taxon>
    </lineage>
</organism>
<dbReference type="SUPFAM" id="SSF48371">
    <property type="entry name" value="ARM repeat"/>
    <property type="match status" value="2"/>
</dbReference>
<protein>
    <submittedName>
        <fullName evidence="9">AP-3 complex subunit delta-1</fullName>
    </submittedName>
</protein>
<keyword evidence="4" id="KW-0677">Repeat</keyword>
<dbReference type="PANTHER" id="PTHR22781">
    <property type="entry name" value="DELTA ADAPTIN-RELATED"/>
    <property type="match status" value="1"/>
</dbReference>
<feature type="compositionally biased region" description="Basic residues" evidence="7">
    <location>
        <begin position="1453"/>
        <end position="1468"/>
    </location>
</feature>
<dbReference type="InterPro" id="IPR017105">
    <property type="entry name" value="AP3_complex_dsu"/>
</dbReference>
<evidence type="ECO:0000256" key="7">
    <source>
        <dbReference type="SAM" id="MobiDB-lite"/>
    </source>
</evidence>
<dbReference type="HOGENOM" id="CLU_001908_0_0_1"/>
<dbReference type="InterPro" id="IPR002553">
    <property type="entry name" value="Clathrin/coatomer_adapt-like_N"/>
</dbReference>
<dbReference type="Gene3D" id="1.25.10.10">
    <property type="entry name" value="Leucine-rich Repeat Variant"/>
    <property type="match status" value="2"/>
</dbReference>
<evidence type="ECO:0000256" key="5">
    <source>
        <dbReference type="ARBA" id="ARBA00022927"/>
    </source>
</evidence>
<dbReference type="Pfam" id="PF01602">
    <property type="entry name" value="Adaptin_N"/>
    <property type="match status" value="2"/>
</dbReference>
<dbReference type="GO" id="GO:1904115">
    <property type="term" value="C:axon cytoplasm"/>
    <property type="evidence" value="ECO:0007669"/>
    <property type="project" value="GOC"/>
</dbReference>
<keyword evidence="6" id="KW-0472">Membrane</keyword>
<reference evidence="9" key="1">
    <citation type="journal article" date="2012" name="Nature">
        <title>The oyster genome reveals stress adaptation and complexity of shell formation.</title>
        <authorList>
            <person name="Zhang G."/>
            <person name="Fang X."/>
            <person name="Guo X."/>
            <person name="Li L."/>
            <person name="Luo R."/>
            <person name="Xu F."/>
            <person name="Yang P."/>
            <person name="Zhang L."/>
            <person name="Wang X."/>
            <person name="Qi H."/>
            <person name="Xiong Z."/>
            <person name="Que H."/>
            <person name="Xie Y."/>
            <person name="Holland P.W."/>
            <person name="Paps J."/>
            <person name="Zhu Y."/>
            <person name="Wu F."/>
            <person name="Chen Y."/>
            <person name="Wang J."/>
            <person name="Peng C."/>
            <person name="Meng J."/>
            <person name="Yang L."/>
            <person name="Liu J."/>
            <person name="Wen B."/>
            <person name="Zhang N."/>
            <person name="Huang Z."/>
            <person name="Zhu Q."/>
            <person name="Feng Y."/>
            <person name="Mount A."/>
            <person name="Hedgecock D."/>
            <person name="Xu Z."/>
            <person name="Liu Y."/>
            <person name="Domazet-Loso T."/>
            <person name="Du Y."/>
            <person name="Sun X."/>
            <person name="Zhang S."/>
            <person name="Liu B."/>
            <person name="Cheng P."/>
            <person name="Jiang X."/>
            <person name="Li J."/>
            <person name="Fan D."/>
            <person name="Wang W."/>
            <person name="Fu W."/>
            <person name="Wang T."/>
            <person name="Wang B."/>
            <person name="Zhang J."/>
            <person name="Peng Z."/>
            <person name="Li Y."/>
            <person name="Li N."/>
            <person name="Wang J."/>
            <person name="Chen M."/>
            <person name="He Y."/>
            <person name="Tan F."/>
            <person name="Song X."/>
            <person name="Zheng Q."/>
            <person name="Huang R."/>
            <person name="Yang H."/>
            <person name="Du X."/>
            <person name="Chen L."/>
            <person name="Yang M."/>
            <person name="Gaffney P.M."/>
            <person name="Wang S."/>
            <person name="Luo L."/>
            <person name="She Z."/>
            <person name="Ming Y."/>
            <person name="Huang W."/>
            <person name="Zhang S."/>
            <person name="Huang B."/>
            <person name="Zhang Y."/>
            <person name="Qu T."/>
            <person name="Ni P."/>
            <person name="Miao G."/>
            <person name="Wang J."/>
            <person name="Wang Q."/>
            <person name="Steinberg C.E."/>
            <person name="Wang H."/>
            <person name="Li N."/>
            <person name="Qian L."/>
            <person name="Zhang G."/>
            <person name="Li Y."/>
            <person name="Yang H."/>
            <person name="Liu X."/>
            <person name="Wang J."/>
            <person name="Yin Y."/>
            <person name="Wang J."/>
        </authorList>
    </citation>
    <scope>NUCLEOTIDE SEQUENCE [LARGE SCALE GENOMIC DNA]</scope>
    <source>
        <strain evidence="9">05x7-T-G4-1.051#20</strain>
    </source>
</reference>
<evidence type="ECO:0000313" key="9">
    <source>
        <dbReference type="EMBL" id="EKC26369.1"/>
    </source>
</evidence>
<name>K1Q4U7_MAGGI</name>
<feature type="compositionally biased region" description="Basic residues" evidence="7">
    <location>
        <begin position="953"/>
        <end position="974"/>
    </location>
</feature>
<dbReference type="PANTHER" id="PTHR22781:SF12">
    <property type="entry name" value="AP-3 COMPLEX SUBUNIT DELTA-1"/>
    <property type="match status" value="1"/>
</dbReference>
<gene>
    <name evidence="9" type="ORF">CGI_10025827</name>
</gene>
<dbReference type="InterPro" id="IPR058898">
    <property type="entry name" value="Mu_AP3"/>
</dbReference>
<feature type="region of interest" description="Disordered" evidence="7">
    <location>
        <begin position="733"/>
        <end position="975"/>
    </location>
</feature>
<dbReference type="GO" id="GO:0030123">
    <property type="term" value="C:AP-3 adaptor complex"/>
    <property type="evidence" value="ECO:0007669"/>
    <property type="project" value="InterPro"/>
</dbReference>
<feature type="compositionally biased region" description="Basic and acidic residues" evidence="7">
    <location>
        <begin position="1615"/>
        <end position="1624"/>
    </location>
</feature>
<dbReference type="EMBL" id="JH817066">
    <property type="protein sequence ID" value="EKC26369.1"/>
    <property type="molecule type" value="Genomic_DNA"/>
</dbReference>
<feature type="domain" description="AP-3 complex subunit delta" evidence="8">
    <location>
        <begin position="1379"/>
        <end position="1517"/>
    </location>
</feature>
<feature type="compositionally biased region" description="Basic residues" evidence="7">
    <location>
        <begin position="837"/>
        <end position="866"/>
    </location>
</feature>
<dbReference type="GO" id="GO:0048499">
    <property type="term" value="P:synaptic vesicle membrane organization"/>
    <property type="evidence" value="ECO:0007669"/>
    <property type="project" value="TreeGrafter"/>
</dbReference>
<dbReference type="GO" id="GO:0043195">
    <property type="term" value="C:terminal bouton"/>
    <property type="evidence" value="ECO:0007669"/>
    <property type="project" value="TreeGrafter"/>
</dbReference>
<feature type="domain" description="AP-3 complex subunit delta" evidence="8">
    <location>
        <begin position="666"/>
        <end position="804"/>
    </location>
</feature>
<feature type="compositionally biased region" description="Basic residues" evidence="7">
    <location>
        <begin position="740"/>
        <end position="755"/>
    </location>
</feature>
<dbReference type="GO" id="GO:0098943">
    <property type="term" value="P:neurotransmitter receptor transport, postsynaptic endosome to lysosome"/>
    <property type="evidence" value="ECO:0007669"/>
    <property type="project" value="TreeGrafter"/>
</dbReference>
<dbReference type="GO" id="GO:0006623">
    <property type="term" value="P:protein targeting to vacuole"/>
    <property type="evidence" value="ECO:0007669"/>
    <property type="project" value="TreeGrafter"/>
</dbReference>
<feature type="compositionally biased region" description="Basic and acidic residues" evidence="7">
    <location>
        <begin position="902"/>
        <end position="911"/>
    </location>
</feature>
<feature type="compositionally biased region" description="Basic and acidic residues" evidence="7">
    <location>
        <begin position="784"/>
        <end position="813"/>
    </location>
</feature>
<dbReference type="Pfam" id="PF06375">
    <property type="entry name" value="AP3D1"/>
    <property type="match status" value="2"/>
</dbReference>
<dbReference type="Pfam" id="PF26171">
    <property type="entry name" value="Mu_AP3"/>
    <property type="match status" value="1"/>
</dbReference>
<dbReference type="InParanoid" id="K1Q4U7"/>
<dbReference type="GO" id="GO:0006896">
    <property type="term" value="P:Golgi to vacuole transport"/>
    <property type="evidence" value="ECO:0007669"/>
    <property type="project" value="TreeGrafter"/>
</dbReference>
<comment type="similarity">
    <text evidence="2">Belongs to the adaptor complexes large subunit family.</text>
</comment>
<evidence type="ECO:0000259" key="8">
    <source>
        <dbReference type="SMART" id="SM01354"/>
    </source>
</evidence>
<dbReference type="FunFam" id="1.25.10.10:FF:000055">
    <property type="entry name" value="AP-3 complex subunit delta"/>
    <property type="match status" value="1"/>
</dbReference>
<evidence type="ECO:0000256" key="2">
    <source>
        <dbReference type="ARBA" id="ARBA00006613"/>
    </source>
</evidence>
<dbReference type="GO" id="GO:0016182">
    <property type="term" value="P:synaptic vesicle budding from endosome"/>
    <property type="evidence" value="ECO:0007669"/>
    <property type="project" value="TreeGrafter"/>
</dbReference>
<dbReference type="Gene3D" id="3.30.450.50">
    <property type="entry name" value="Longin domain"/>
    <property type="match status" value="2"/>
</dbReference>
<feature type="compositionally biased region" description="Basic and acidic residues" evidence="7">
    <location>
        <begin position="1497"/>
        <end position="1526"/>
    </location>
</feature>
<feature type="compositionally biased region" description="Basic residues" evidence="7">
    <location>
        <begin position="1666"/>
        <end position="1687"/>
    </location>
</feature>
<evidence type="ECO:0000256" key="6">
    <source>
        <dbReference type="ARBA" id="ARBA00023136"/>
    </source>
</evidence>
<dbReference type="SMART" id="SM01354">
    <property type="entry name" value="BLVR"/>
    <property type="match status" value="2"/>
</dbReference>
<evidence type="ECO:0000256" key="1">
    <source>
        <dbReference type="ARBA" id="ARBA00004308"/>
    </source>
</evidence>
<accession>K1Q4U7</accession>
<evidence type="ECO:0000256" key="4">
    <source>
        <dbReference type="ARBA" id="ARBA00022737"/>
    </source>
</evidence>
<feature type="compositionally biased region" description="Basic residues" evidence="7">
    <location>
        <begin position="1550"/>
        <end position="1579"/>
    </location>
</feature>
<feature type="region of interest" description="Disordered" evidence="7">
    <location>
        <begin position="1446"/>
        <end position="1688"/>
    </location>
</feature>
<sequence>MALKKVKGTLERVLDKNLQDLVRGIRNHKENEGKYIAECIDEIKQELRQENQAVKANAVNKLLYLQMLGYDISWAAFHIIEVMSSTKFTFKRIGYLAAAQSFHDSTDVLMLTTNMIRKDLSSQNMYDAGVALTGLACFVTADLARDLANDIMTLMTSTRPYLRKKAVLIMYKVFLQFPEALRPAFPRLKEKLEDPDTGVQSAAVNVICELARKNPQNYLSLAPLFFKLMTSSSNNWVLIKIIKLFSALTPLEPRLGKKLIEPLTNLIHSTSAMSLLYECINTVIAVLISISSGIPNHTASIQLCVQKLRILIEDSDQNLKYLGLLAMSKILATHPKSVQSHKDLILQCLDDKDESIRLRALDLIYGMVSKKNLMEIAKKLMVHMDKAEGTHYRDELLAKIVEISSQSNYQYITNFEWYVSVLVELTRMEGTRHGRMIASQMLDVAIRVQAIRPFAVSQMALLLENSHILANNSQRNGICEVLYAAAWICGEFSQHLKNPREALEAMLKPKITTLPGHIQSVFVQNIMKLFGSILKSAEENEDQETMKELCQLLTNKLPIFIQSADLEVQERACCMLQLVKYVQKLIEKDAKVGDEVSSLFAGDLNPVAPKAQRKVPVPEGLDLDKWINEPLSESSSEDEPTTSIFAINHDDSKSFYKEEKKNVPELTEEELEKRREQRKMEQMHNPHYLRMENKPKKSAAVEEAEESPVMQIDLTVPLHVPGLASSDKYLKLASQDREKSRKKTKHGKTKKKKKGQPVVESDEDVPVQHTVSTLVDMPEGANTSDKEDDRKTSDPFKRLDMDLDKPLRDDEVLPVRTHRIVLESGDMVDVEGEEVKPKKKHKKVKDKEDKKKHRKDGKERKSKKKQKSEEASGSASNLLMEDDGSPEHAPIANGLPQSPEQGKTEQEKDNDLDFWMNNDSTSAAKSTEVEIKTPEVNVEYANVSSEEDSQKEKKTKKKKEKKAKKEKKSKKDKKLLRADYEEAEGITTPSKEQVPPSQAETPVAVQLPTCDIRASHQRGDQVIVSVVFSNLTDHTIKDLEFNVMDTMNLKLIRSMGSSHHDAIKVPFILLPSAQNEGQFAFNIQEIKVPQKLKGTLTYIVKMDEGSTHEKIDFKLTFPCSSFLVATPCKGYVSVLVELTRMEGTRHGRMIASQMLDVAIRVQAIRPFAVSQMALLLENSHILANNSQRNGICEVLYAAAWICGEFSQHLKNPREALEAMLKPKITTLPGHIQSVFVQNIMKLFGSILKSAEENEDQETMKELCQLLTNKLPIFIQSADLEVQERACCMLQLVKYVQKLIEKDAKVGDEVSSLFAGDLNPVAPKAQRKVPVPEGLDLDKWINEPLSESSSEDEPTTSIFAINHDDSKSFYKEEKKNVPELTEEELEKRREQRKMEQMHNPHYLRMENKPKKSAAVEEAEESPVMQIDLTVPLHVPGLASSDKYLKLASQDREKSRKKTKHGKTKKKKKGQPVVESDEDVPVQHTVSTLVDMPEGANTSDKEDDRKTSDPFKRLDMDLDKPLRDDEVLPVRTHRIVLESGDMADVEGEEVKPKKKHKKVKDKEDKKKHRKDGKEKKSKKKQKSEEASGSASNLLMEDDGSPEHAPIANGLPQSPEQGKTEQEKDNDLDFWMNNDSTSAAKSTEVEIKTPEVNVEYANVSSEEDSQKEKKTRKKKEKKTKKEKKSKKDKKLLRADYEEAEGITTPSKEQVPPSQAETPVAVQLPPMSSYVTLGENNSIKMTCDIRASHQRGDQVIVSVVFSNLTDHTIKDLEFNVMDTMNLKLIRSMGSSHHDAIKVPFILLPSAQNEGQFAFNIQEIKVPQKLKGTLTYIVKMDEGSTHEKIDFKLTFPCSSFLVATPCKGSNFTSLLESGDLTEKSSIQFTPQDSEFPVVLAKVCFYHHFRVVEQVEKSASVYSKSMQGHHICLLVKMVNDSIKIDGKSTDGSLLSNVLDEIKTMLV</sequence>
<keyword evidence="3" id="KW-0813">Transport</keyword>
<proteinExistence type="inferred from homology"/>